<organism evidence="1 2">
    <name type="scientific">Pleurodeles waltl</name>
    <name type="common">Iberian ribbed newt</name>
    <dbReference type="NCBI Taxonomy" id="8319"/>
    <lineage>
        <taxon>Eukaryota</taxon>
        <taxon>Metazoa</taxon>
        <taxon>Chordata</taxon>
        <taxon>Craniata</taxon>
        <taxon>Vertebrata</taxon>
        <taxon>Euteleostomi</taxon>
        <taxon>Amphibia</taxon>
        <taxon>Batrachia</taxon>
        <taxon>Caudata</taxon>
        <taxon>Salamandroidea</taxon>
        <taxon>Salamandridae</taxon>
        <taxon>Pleurodelinae</taxon>
        <taxon>Pleurodeles</taxon>
    </lineage>
</organism>
<name>A0AAV7SBA4_PLEWA</name>
<evidence type="ECO:0000313" key="2">
    <source>
        <dbReference type="Proteomes" id="UP001066276"/>
    </source>
</evidence>
<sequence>MYRDDQVGVLQIQANHPIVLQKGISEMENGFHLEVAVNNKLVERLEIDNRSHFLVLLLNQENGAGEARRIWVGESDGLLLEKGLNLRGDKSGHFCREMRKRRSDALYWDGIEFYHVTLNGV</sequence>
<dbReference type="Proteomes" id="UP001066276">
    <property type="component" value="Chromosome 4_2"/>
</dbReference>
<protein>
    <submittedName>
        <fullName evidence="1">Uncharacterized protein</fullName>
    </submittedName>
</protein>
<gene>
    <name evidence="1" type="ORF">NDU88_002688</name>
</gene>
<proteinExistence type="predicted"/>
<accession>A0AAV7SBA4</accession>
<comment type="caution">
    <text evidence="1">The sequence shown here is derived from an EMBL/GenBank/DDBJ whole genome shotgun (WGS) entry which is preliminary data.</text>
</comment>
<keyword evidence="2" id="KW-1185">Reference proteome</keyword>
<evidence type="ECO:0000313" key="1">
    <source>
        <dbReference type="EMBL" id="KAJ1162216.1"/>
    </source>
</evidence>
<dbReference type="EMBL" id="JANPWB010000008">
    <property type="protein sequence ID" value="KAJ1162216.1"/>
    <property type="molecule type" value="Genomic_DNA"/>
</dbReference>
<reference evidence="1" key="1">
    <citation type="journal article" date="2022" name="bioRxiv">
        <title>Sequencing and chromosome-scale assembly of the giantPleurodeles waltlgenome.</title>
        <authorList>
            <person name="Brown T."/>
            <person name="Elewa A."/>
            <person name="Iarovenko S."/>
            <person name="Subramanian E."/>
            <person name="Araus A.J."/>
            <person name="Petzold A."/>
            <person name="Susuki M."/>
            <person name="Suzuki K.-i.T."/>
            <person name="Hayashi T."/>
            <person name="Toyoda A."/>
            <person name="Oliveira C."/>
            <person name="Osipova E."/>
            <person name="Leigh N.D."/>
            <person name="Simon A."/>
            <person name="Yun M.H."/>
        </authorList>
    </citation>
    <scope>NUCLEOTIDE SEQUENCE</scope>
    <source>
        <strain evidence="1">20211129_DDA</strain>
        <tissue evidence="1">Liver</tissue>
    </source>
</reference>
<dbReference type="AlphaFoldDB" id="A0AAV7SBA4"/>